<keyword evidence="1" id="KW-0732">Signal</keyword>
<evidence type="ECO:0008006" key="4">
    <source>
        <dbReference type="Google" id="ProtNLM"/>
    </source>
</evidence>
<proteinExistence type="predicted"/>
<evidence type="ECO:0000313" key="3">
    <source>
        <dbReference type="Proteomes" id="UP000593560"/>
    </source>
</evidence>
<dbReference type="EMBL" id="JABFAD010000004">
    <property type="protein sequence ID" value="MBA0795253.1"/>
    <property type="molecule type" value="Genomic_DNA"/>
</dbReference>
<comment type="caution">
    <text evidence="2">The sequence shown here is derived from an EMBL/GenBank/DDBJ whole genome shotgun (WGS) entry which is preliminary data.</text>
</comment>
<keyword evidence="3" id="KW-1185">Reference proteome</keyword>
<protein>
    <recommendedName>
        <fullName evidence="4">NADH dehydrogenase subunit 4L</fullName>
    </recommendedName>
</protein>
<evidence type="ECO:0000256" key="1">
    <source>
        <dbReference type="SAM" id="SignalP"/>
    </source>
</evidence>
<evidence type="ECO:0000313" key="2">
    <source>
        <dbReference type="EMBL" id="MBA0795253.1"/>
    </source>
</evidence>
<dbReference type="Proteomes" id="UP000593560">
    <property type="component" value="Unassembled WGS sequence"/>
</dbReference>
<accession>A0A7J9GCH5</accession>
<feature type="chain" id="PRO_5029830381" description="NADH dehydrogenase subunit 4L" evidence="1">
    <location>
        <begin position="18"/>
        <end position="58"/>
    </location>
</feature>
<organism evidence="2 3">
    <name type="scientific">Gossypium harknessii</name>
    <dbReference type="NCBI Taxonomy" id="34285"/>
    <lineage>
        <taxon>Eukaryota</taxon>
        <taxon>Viridiplantae</taxon>
        <taxon>Streptophyta</taxon>
        <taxon>Embryophyta</taxon>
        <taxon>Tracheophyta</taxon>
        <taxon>Spermatophyta</taxon>
        <taxon>Magnoliopsida</taxon>
        <taxon>eudicotyledons</taxon>
        <taxon>Gunneridae</taxon>
        <taxon>Pentapetalae</taxon>
        <taxon>rosids</taxon>
        <taxon>malvids</taxon>
        <taxon>Malvales</taxon>
        <taxon>Malvaceae</taxon>
        <taxon>Malvoideae</taxon>
        <taxon>Gossypium</taxon>
    </lineage>
</organism>
<name>A0A7J9GCH5_9ROSI</name>
<gene>
    <name evidence="2" type="ORF">Gohar_006144</name>
</gene>
<sequence length="58" mass="6443">MMISAIVLMAPMNLVHPLALLQNSTAEMLDMFHCSCFLPESMMGYAIVVMGVMSMMEE</sequence>
<dbReference type="AlphaFoldDB" id="A0A7J9GCH5"/>
<feature type="signal peptide" evidence="1">
    <location>
        <begin position="1"/>
        <end position="17"/>
    </location>
</feature>
<reference evidence="2 3" key="1">
    <citation type="journal article" date="2019" name="Genome Biol. Evol.">
        <title>Insights into the evolution of the New World diploid cottons (Gossypium, subgenus Houzingenia) based on genome sequencing.</title>
        <authorList>
            <person name="Grover C.E."/>
            <person name="Arick M.A. 2nd"/>
            <person name="Thrash A."/>
            <person name="Conover J.L."/>
            <person name="Sanders W.S."/>
            <person name="Peterson D.G."/>
            <person name="Frelichowski J.E."/>
            <person name="Scheffler J.A."/>
            <person name="Scheffler B.E."/>
            <person name="Wendel J.F."/>
        </authorList>
    </citation>
    <scope>NUCLEOTIDE SEQUENCE [LARGE SCALE GENOMIC DNA]</scope>
    <source>
        <strain evidence="2">0</strain>
        <tissue evidence="2">Leaf</tissue>
    </source>
</reference>